<reference evidence="2" key="2">
    <citation type="submission" date="2021-12" db="EMBL/GenBank/DDBJ databases">
        <title>Resequencing data analysis of finger millet.</title>
        <authorList>
            <person name="Hatakeyama M."/>
            <person name="Aluri S."/>
            <person name="Balachadran M.T."/>
            <person name="Sivarajan S.R."/>
            <person name="Poveda L."/>
            <person name="Shimizu-Inatsugi R."/>
            <person name="Schlapbach R."/>
            <person name="Sreeman S.M."/>
            <person name="Shimizu K.K."/>
        </authorList>
    </citation>
    <scope>NUCLEOTIDE SEQUENCE</scope>
</reference>
<reference evidence="2" key="1">
    <citation type="journal article" date="2018" name="DNA Res.">
        <title>Multiple hybrid de novo genome assembly of finger millet, an orphan allotetraploid crop.</title>
        <authorList>
            <person name="Hatakeyama M."/>
            <person name="Aluri S."/>
            <person name="Balachadran M.T."/>
            <person name="Sivarajan S.R."/>
            <person name="Patrignani A."/>
            <person name="Gruter S."/>
            <person name="Poveda L."/>
            <person name="Shimizu-Inatsugi R."/>
            <person name="Baeten J."/>
            <person name="Francoijs K.J."/>
            <person name="Nataraja K.N."/>
            <person name="Reddy Y.A.N."/>
            <person name="Phadnis S."/>
            <person name="Ravikumar R.L."/>
            <person name="Schlapbach R."/>
            <person name="Sreeman S.M."/>
            <person name="Shimizu K.K."/>
        </authorList>
    </citation>
    <scope>NUCLEOTIDE SEQUENCE</scope>
</reference>
<dbReference type="EMBL" id="BQKI01000017">
    <property type="protein sequence ID" value="GJN10032.1"/>
    <property type="molecule type" value="Genomic_DNA"/>
</dbReference>
<organism evidence="2 3">
    <name type="scientific">Eleusine coracana subsp. coracana</name>
    <dbReference type="NCBI Taxonomy" id="191504"/>
    <lineage>
        <taxon>Eukaryota</taxon>
        <taxon>Viridiplantae</taxon>
        <taxon>Streptophyta</taxon>
        <taxon>Embryophyta</taxon>
        <taxon>Tracheophyta</taxon>
        <taxon>Spermatophyta</taxon>
        <taxon>Magnoliopsida</taxon>
        <taxon>Liliopsida</taxon>
        <taxon>Poales</taxon>
        <taxon>Poaceae</taxon>
        <taxon>PACMAD clade</taxon>
        <taxon>Chloridoideae</taxon>
        <taxon>Cynodonteae</taxon>
        <taxon>Eleusininae</taxon>
        <taxon>Eleusine</taxon>
    </lineage>
</organism>
<feature type="region of interest" description="Disordered" evidence="1">
    <location>
        <begin position="91"/>
        <end position="125"/>
    </location>
</feature>
<evidence type="ECO:0000256" key="1">
    <source>
        <dbReference type="SAM" id="MobiDB-lite"/>
    </source>
</evidence>
<evidence type="ECO:0000313" key="3">
    <source>
        <dbReference type="Proteomes" id="UP001054889"/>
    </source>
</evidence>
<evidence type="ECO:0000313" key="2">
    <source>
        <dbReference type="EMBL" id="GJN10032.1"/>
    </source>
</evidence>
<proteinExistence type="predicted"/>
<dbReference type="Proteomes" id="UP001054889">
    <property type="component" value="Unassembled WGS sequence"/>
</dbReference>
<comment type="caution">
    <text evidence="2">The sequence shown here is derived from an EMBL/GenBank/DDBJ whole genome shotgun (WGS) entry which is preliminary data.</text>
</comment>
<gene>
    <name evidence="2" type="primary">ga28091</name>
    <name evidence="2" type="ORF">PR202_ga28091</name>
</gene>
<sequence length="185" mass="20677">MLAFVAIDSWAPLAFISLSAAFPFFHTRTPSLVPLLPPDSSALRSNLMPRIQKRKKKSNAQPASPPLAAATSLRPACFSSPGRRRCLQLCPRPPPPSPAAPLRTVGRLQHHPGRPRELFRPRPLPRAAPLPTAVASCSDLGRRRERLRASALGRRRLLLLPRRRRCLPAIAAREVEPWCFSWRRC</sequence>
<keyword evidence="3" id="KW-1185">Reference proteome</keyword>
<protein>
    <submittedName>
        <fullName evidence="2">Uncharacterized protein</fullName>
    </submittedName>
</protein>
<name>A0AAV5DIX5_ELECO</name>
<dbReference type="AlphaFoldDB" id="A0AAV5DIX5"/>
<accession>A0AAV5DIX5</accession>